<dbReference type="PANTHER" id="PTHR10256:SF0">
    <property type="entry name" value="INACTIVE SELENIDE, WATER DIKINASE-LIKE PROTEIN-RELATED"/>
    <property type="match status" value="1"/>
</dbReference>
<dbReference type="GO" id="GO:0005524">
    <property type="term" value="F:ATP binding"/>
    <property type="evidence" value="ECO:0007669"/>
    <property type="project" value="UniProtKB-KW"/>
</dbReference>
<evidence type="ECO:0000256" key="3">
    <source>
        <dbReference type="ARBA" id="ARBA00022777"/>
    </source>
</evidence>
<dbReference type="InterPro" id="IPR036676">
    <property type="entry name" value="PurM-like_C_sf"/>
</dbReference>
<keyword evidence="2" id="KW-0547">Nucleotide-binding</keyword>
<dbReference type="GO" id="GO:0016260">
    <property type="term" value="P:selenocysteine biosynthetic process"/>
    <property type="evidence" value="ECO:0007669"/>
    <property type="project" value="TreeGrafter"/>
</dbReference>
<dbReference type="Gene3D" id="3.90.650.10">
    <property type="entry name" value="PurM-like C-terminal domain"/>
    <property type="match status" value="1"/>
</dbReference>
<dbReference type="InterPro" id="IPR036921">
    <property type="entry name" value="PurM-like_N_sf"/>
</dbReference>
<dbReference type="Gene3D" id="3.30.1330.10">
    <property type="entry name" value="PurM-like, N-terminal domain"/>
    <property type="match status" value="1"/>
</dbReference>
<keyword evidence="8" id="KW-1185">Reference proteome</keyword>
<evidence type="ECO:0000256" key="1">
    <source>
        <dbReference type="ARBA" id="ARBA00022679"/>
    </source>
</evidence>
<protein>
    <submittedName>
        <fullName evidence="7">CLUMA_CG015860, isoform A</fullName>
    </submittedName>
</protein>
<dbReference type="InterPro" id="IPR010918">
    <property type="entry name" value="PurM-like_C_dom"/>
</dbReference>
<dbReference type="InterPro" id="IPR004536">
    <property type="entry name" value="SPS/SelD"/>
</dbReference>
<evidence type="ECO:0000313" key="7">
    <source>
        <dbReference type="EMBL" id="CRL02862.1"/>
    </source>
</evidence>
<keyword evidence="1" id="KW-0808">Transferase</keyword>
<dbReference type="FunFam" id="3.90.650.10:FF:000010">
    <property type="entry name" value="Selenide, water dikinase"/>
    <property type="match status" value="1"/>
</dbReference>
<name>A0A1J1IUP7_9DIPT</name>
<dbReference type="AlphaFoldDB" id="A0A1J1IUP7"/>
<evidence type="ECO:0000256" key="5">
    <source>
        <dbReference type="ARBA" id="ARBA00023266"/>
    </source>
</evidence>
<dbReference type="PANTHER" id="PTHR10256">
    <property type="entry name" value="SELENIDE, WATER DIKINASE"/>
    <property type="match status" value="1"/>
</dbReference>
<keyword evidence="4" id="KW-0067">ATP-binding</keyword>
<keyword evidence="5" id="KW-0711">Selenium</keyword>
<keyword evidence="3" id="KW-0418">Kinase</keyword>
<evidence type="ECO:0000256" key="4">
    <source>
        <dbReference type="ARBA" id="ARBA00022840"/>
    </source>
</evidence>
<dbReference type="EMBL" id="CVRI01000058">
    <property type="protein sequence ID" value="CRL02862.1"/>
    <property type="molecule type" value="Genomic_DNA"/>
</dbReference>
<gene>
    <name evidence="7" type="primary">similar to Selenide</name>
    <name evidence="7" type="ORF">CLUMA_CG015860</name>
</gene>
<evidence type="ECO:0000313" key="8">
    <source>
        <dbReference type="Proteomes" id="UP000183832"/>
    </source>
</evidence>
<dbReference type="SUPFAM" id="SSF56042">
    <property type="entry name" value="PurM C-terminal domain-like"/>
    <property type="match status" value="1"/>
</dbReference>
<evidence type="ECO:0000256" key="2">
    <source>
        <dbReference type="ARBA" id="ARBA00022741"/>
    </source>
</evidence>
<dbReference type="STRING" id="568069.A0A1J1IUP7"/>
<accession>A0A1J1IUP7</accession>
<dbReference type="NCBIfam" id="TIGR00476">
    <property type="entry name" value="selD"/>
    <property type="match status" value="1"/>
</dbReference>
<dbReference type="GO" id="GO:0005737">
    <property type="term" value="C:cytoplasm"/>
    <property type="evidence" value="ECO:0007669"/>
    <property type="project" value="TreeGrafter"/>
</dbReference>
<dbReference type="Pfam" id="PF02769">
    <property type="entry name" value="AIRS_C"/>
    <property type="match status" value="1"/>
</dbReference>
<proteinExistence type="predicted"/>
<dbReference type="SUPFAM" id="SSF55326">
    <property type="entry name" value="PurM N-terminal domain-like"/>
    <property type="match status" value="1"/>
</dbReference>
<dbReference type="OrthoDB" id="409395at2759"/>
<feature type="domain" description="PurM-like C-terminal" evidence="6">
    <location>
        <begin position="143"/>
        <end position="314"/>
    </location>
</feature>
<reference evidence="7 8" key="1">
    <citation type="submission" date="2015-04" db="EMBL/GenBank/DDBJ databases">
        <authorList>
            <person name="Syromyatnikov M.Y."/>
            <person name="Popov V.N."/>
        </authorList>
    </citation>
    <scope>NUCLEOTIDE SEQUENCE [LARGE SCALE GENOMIC DNA]</scope>
</reference>
<sequence>MRHLRYQQVQKILSVRIGLDSSIIPLKHKNLYLIQSVDFFYPLCDDAILMGQIAFSNIVSDIYSTGVVNIDEVKLILSIPNELAEDERMEVLNEIVIGFKKSAKLVKCRLTIERINENPWCIIGGIATSVCVKDEIIFPTKAKPGDIIILTKPLGVQLATNASIWMEEDSNNWKKISEKLTREDIMEMQRKAVESMTTLNYLGAQLMHKYQAHAATDVTGFGITGHAENLLLFQEEPLDFILTKFPYIKNVKIIAEILNQQNKLNNGRMVETSGGLFICLPSEQAQSFCNEFKDTSGRDCWIIGHVEHGTSKVIIKDLKIVEA</sequence>
<evidence type="ECO:0000259" key="6">
    <source>
        <dbReference type="Pfam" id="PF02769"/>
    </source>
</evidence>
<dbReference type="GO" id="GO:0004756">
    <property type="term" value="F:selenide, water dikinase activity"/>
    <property type="evidence" value="ECO:0007669"/>
    <property type="project" value="TreeGrafter"/>
</dbReference>
<dbReference type="Proteomes" id="UP000183832">
    <property type="component" value="Unassembled WGS sequence"/>
</dbReference>
<organism evidence="7 8">
    <name type="scientific">Clunio marinus</name>
    <dbReference type="NCBI Taxonomy" id="568069"/>
    <lineage>
        <taxon>Eukaryota</taxon>
        <taxon>Metazoa</taxon>
        <taxon>Ecdysozoa</taxon>
        <taxon>Arthropoda</taxon>
        <taxon>Hexapoda</taxon>
        <taxon>Insecta</taxon>
        <taxon>Pterygota</taxon>
        <taxon>Neoptera</taxon>
        <taxon>Endopterygota</taxon>
        <taxon>Diptera</taxon>
        <taxon>Nematocera</taxon>
        <taxon>Chironomoidea</taxon>
        <taxon>Chironomidae</taxon>
        <taxon>Clunio</taxon>
    </lineage>
</organism>